<organism evidence="5 6">
    <name type="scientific">Luteipulveratus mongoliensis</name>
    <dbReference type="NCBI Taxonomy" id="571913"/>
    <lineage>
        <taxon>Bacteria</taxon>
        <taxon>Bacillati</taxon>
        <taxon>Actinomycetota</taxon>
        <taxon>Actinomycetes</taxon>
        <taxon>Micrococcales</taxon>
        <taxon>Dermacoccaceae</taxon>
        <taxon>Luteipulveratus</taxon>
    </lineage>
</organism>
<dbReference type="AlphaFoldDB" id="A0A0K1JPS2"/>
<dbReference type="PIRSF" id="PIRSF006078">
    <property type="entry name" value="GlxK"/>
    <property type="match status" value="1"/>
</dbReference>
<dbReference type="Gene3D" id="3.40.50.10350">
    <property type="entry name" value="Glycerate kinase, domain 1"/>
    <property type="match status" value="1"/>
</dbReference>
<evidence type="ECO:0000256" key="2">
    <source>
        <dbReference type="ARBA" id="ARBA00022679"/>
    </source>
</evidence>
<protein>
    <recommendedName>
        <fullName evidence="7">Glycerate kinase</fullName>
    </recommendedName>
</protein>
<keyword evidence="3 4" id="KW-0418">Kinase</keyword>
<evidence type="ECO:0000256" key="1">
    <source>
        <dbReference type="ARBA" id="ARBA00006284"/>
    </source>
</evidence>
<evidence type="ECO:0000256" key="3">
    <source>
        <dbReference type="ARBA" id="ARBA00022777"/>
    </source>
</evidence>
<dbReference type="PANTHER" id="PTHR21599">
    <property type="entry name" value="GLYCERATE KINASE"/>
    <property type="match status" value="1"/>
</dbReference>
<dbReference type="GO" id="GO:0031388">
    <property type="term" value="P:organic acid phosphorylation"/>
    <property type="evidence" value="ECO:0007669"/>
    <property type="project" value="UniProtKB-UniRule"/>
</dbReference>
<proteinExistence type="inferred from homology"/>
<dbReference type="PATRIC" id="fig|571913.6.peg.1386"/>
<dbReference type="SUPFAM" id="SSF110738">
    <property type="entry name" value="Glycerate kinase I"/>
    <property type="match status" value="1"/>
</dbReference>
<dbReference type="InterPro" id="IPR018193">
    <property type="entry name" value="Glyc_kinase_flavodox-like_fold"/>
</dbReference>
<accession>A0A0K1JPS2</accession>
<dbReference type="Proteomes" id="UP000066480">
    <property type="component" value="Chromosome"/>
</dbReference>
<dbReference type="NCBIfam" id="TIGR00045">
    <property type="entry name" value="glycerate kinase"/>
    <property type="match status" value="1"/>
</dbReference>
<reference evidence="5 6" key="1">
    <citation type="submission" date="2015-03" db="EMBL/GenBank/DDBJ databases">
        <title>Luteipulveratus halotolerans sp. nov., a novel actinobacterium (Dermacoccaceae) from Sarawak, Malaysia.</title>
        <authorList>
            <person name="Juboi H."/>
            <person name="Basik A."/>
            <person name="Shamsul S.S."/>
            <person name="Arnold P."/>
            <person name="Schmitt E.K."/>
            <person name="Sanglier J.-J."/>
            <person name="Yeo T."/>
        </authorList>
    </citation>
    <scope>NUCLEOTIDE SEQUENCE [LARGE SCALE GENOMIC DNA]</scope>
    <source>
        <strain evidence="5 6">MN07-A0370</strain>
    </source>
</reference>
<gene>
    <name evidence="5" type="ORF">VV02_06800</name>
</gene>
<keyword evidence="2 4" id="KW-0808">Transferase</keyword>
<keyword evidence="6" id="KW-1185">Reference proteome</keyword>
<dbReference type="STRING" id="571913.VV02_06800"/>
<dbReference type="PANTHER" id="PTHR21599:SF0">
    <property type="entry name" value="GLYCERATE KINASE"/>
    <property type="match status" value="1"/>
</dbReference>
<evidence type="ECO:0000313" key="5">
    <source>
        <dbReference type="EMBL" id="AKU18704.1"/>
    </source>
</evidence>
<name>A0A0K1JPS2_9MICO</name>
<evidence type="ECO:0008006" key="7">
    <source>
        <dbReference type="Google" id="ProtNLM"/>
    </source>
</evidence>
<dbReference type="Gene3D" id="3.90.1510.10">
    <property type="entry name" value="Glycerate kinase, domain 2"/>
    <property type="match status" value="1"/>
</dbReference>
<sequence length="374" mass="37575">MIVAPDSFKGSLSAPAAAAAIARGIRQASPDVEVLEMPVSDGGDSLLEVLEPAGFRPVTIETSGPIGAPLDTSYAVRGDTAVVELAAASGLNQLPAGHLAPLDATSYGTGVLMRDAIERGARRIVLGLGGSACTDGGAGLLEGLGAELRDLNGGQLGRGGGVLRVLSSVDLRPCLRLCDGVEVVLACDVDNPLFGPTGAATVFGPQKGASRDDIRALEAGLHQWVECCETAHPVAGALAERPGAGAAGGTAFGALAGCGATIARGIDLVLELLDFDRALETASLVVTGEGRLDTQSLRGKAPAGVAAHARAAGVPVVAVAGRVDLRQTEARTLGLAATYALTDLCADQQQAMSDAADLLTQVGARIGRESGSYS</sequence>
<dbReference type="KEGG" id="lmoi:VV02_06800"/>
<evidence type="ECO:0000313" key="6">
    <source>
        <dbReference type="Proteomes" id="UP000066480"/>
    </source>
</evidence>
<dbReference type="InterPro" id="IPR036129">
    <property type="entry name" value="Glycerate_kinase_sf"/>
</dbReference>
<dbReference type="InterPro" id="IPR018197">
    <property type="entry name" value="Glycerate_kinase_RE-like"/>
</dbReference>
<evidence type="ECO:0000256" key="4">
    <source>
        <dbReference type="PIRNR" id="PIRNR006078"/>
    </source>
</evidence>
<dbReference type="InterPro" id="IPR004381">
    <property type="entry name" value="Glycerate_kinase"/>
</dbReference>
<comment type="similarity">
    <text evidence="1 4">Belongs to the glycerate kinase type-1 family.</text>
</comment>
<dbReference type="OrthoDB" id="9774290at2"/>
<dbReference type="Pfam" id="PF02595">
    <property type="entry name" value="Gly_kinase"/>
    <property type="match status" value="1"/>
</dbReference>
<dbReference type="EMBL" id="CP011112">
    <property type="protein sequence ID" value="AKU18704.1"/>
    <property type="molecule type" value="Genomic_DNA"/>
</dbReference>
<dbReference type="GO" id="GO:0008887">
    <property type="term" value="F:glycerate kinase activity"/>
    <property type="evidence" value="ECO:0007669"/>
    <property type="project" value="UniProtKB-UniRule"/>
</dbReference>